<gene>
    <name evidence="1" type="ORF">MILVUS5_LOCUS11734</name>
</gene>
<protein>
    <submittedName>
        <fullName evidence="1">Uncharacterized protein</fullName>
    </submittedName>
</protein>
<sequence length="57" mass="6445">MKKFQSGQGGRRVLFMLLIWILSDCLDLDKRDEEVVVCLLGSNPSIAVVLKLLVVVW</sequence>
<name>A0ACB0JDS6_TRIPR</name>
<evidence type="ECO:0000313" key="1">
    <source>
        <dbReference type="EMBL" id="CAJ2642240.1"/>
    </source>
</evidence>
<comment type="caution">
    <text evidence="1">The sequence shown here is derived from an EMBL/GenBank/DDBJ whole genome shotgun (WGS) entry which is preliminary data.</text>
</comment>
<organism evidence="1 2">
    <name type="scientific">Trifolium pratense</name>
    <name type="common">Red clover</name>
    <dbReference type="NCBI Taxonomy" id="57577"/>
    <lineage>
        <taxon>Eukaryota</taxon>
        <taxon>Viridiplantae</taxon>
        <taxon>Streptophyta</taxon>
        <taxon>Embryophyta</taxon>
        <taxon>Tracheophyta</taxon>
        <taxon>Spermatophyta</taxon>
        <taxon>Magnoliopsida</taxon>
        <taxon>eudicotyledons</taxon>
        <taxon>Gunneridae</taxon>
        <taxon>Pentapetalae</taxon>
        <taxon>rosids</taxon>
        <taxon>fabids</taxon>
        <taxon>Fabales</taxon>
        <taxon>Fabaceae</taxon>
        <taxon>Papilionoideae</taxon>
        <taxon>50 kb inversion clade</taxon>
        <taxon>NPAAA clade</taxon>
        <taxon>Hologalegina</taxon>
        <taxon>IRL clade</taxon>
        <taxon>Trifolieae</taxon>
        <taxon>Trifolium</taxon>
    </lineage>
</organism>
<dbReference type="Proteomes" id="UP001177021">
    <property type="component" value="Unassembled WGS sequence"/>
</dbReference>
<evidence type="ECO:0000313" key="2">
    <source>
        <dbReference type="Proteomes" id="UP001177021"/>
    </source>
</evidence>
<dbReference type="EMBL" id="CASHSV030000024">
    <property type="protein sequence ID" value="CAJ2642240.1"/>
    <property type="molecule type" value="Genomic_DNA"/>
</dbReference>
<accession>A0ACB0JDS6</accession>
<proteinExistence type="predicted"/>
<keyword evidence="2" id="KW-1185">Reference proteome</keyword>
<reference evidence="1" key="1">
    <citation type="submission" date="2023-10" db="EMBL/GenBank/DDBJ databases">
        <authorList>
            <person name="Rodriguez Cubillos JULIANA M."/>
            <person name="De Vega J."/>
        </authorList>
    </citation>
    <scope>NUCLEOTIDE SEQUENCE</scope>
</reference>